<accession>A0A0L0H8D3</accession>
<dbReference type="STRING" id="645134.A0A0L0H8D3"/>
<evidence type="ECO:0000256" key="4">
    <source>
        <dbReference type="ARBA" id="ARBA00023136"/>
    </source>
</evidence>
<dbReference type="OMA" id="FTITMEL"/>
<feature type="transmembrane region" description="Helical" evidence="6">
    <location>
        <begin position="203"/>
        <end position="220"/>
    </location>
</feature>
<evidence type="ECO:0000256" key="5">
    <source>
        <dbReference type="SAM" id="MobiDB-lite"/>
    </source>
</evidence>
<dbReference type="GeneID" id="27690814"/>
<dbReference type="InterPro" id="IPR049453">
    <property type="entry name" value="Memb_transporter_dom"/>
</dbReference>
<feature type="transmembrane region" description="Helical" evidence="6">
    <location>
        <begin position="94"/>
        <end position="110"/>
    </location>
</feature>
<dbReference type="AlphaFoldDB" id="A0A0L0H8D3"/>
<dbReference type="RefSeq" id="XP_016605261.1">
    <property type="nucleotide sequence ID" value="XM_016755773.1"/>
</dbReference>
<feature type="compositionally biased region" description="Pro residues" evidence="5">
    <location>
        <begin position="44"/>
        <end position="58"/>
    </location>
</feature>
<keyword evidence="3 6" id="KW-1133">Transmembrane helix</keyword>
<keyword evidence="4 6" id="KW-0472">Membrane</keyword>
<feature type="transmembrane region" description="Helical" evidence="6">
    <location>
        <begin position="550"/>
        <end position="571"/>
    </location>
</feature>
<dbReference type="OrthoDB" id="68611at2759"/>
<dbReference type="eggNOG" id="KOG4711">
    <property type="taxonomic scope" value="Eukaryota"/>
</dbReference>
<dbReference type="Proteomes" id="UP000053201">
    <property type="component" value="Unassembled WGS sequence"/>
</dbReference>
<feature type="region of interest" description="Disordered" evidence="5">
    <location>
        <begin position="35"/>
        <end position="62"/>
    </location>
</feature>
<feature type="domain" description="Integral membrane bound transporter" evidence="7">
    <location>
        <begin position="554"/>
        <end position="675"/>
    </location>
</feature>
<evidence type="ECO:0000256" key="6">
    <source>
        <dbReference type="SAM" id="Phobius"/>
    </source>
</evidence>
<feature type="transmembrane region" description="Helical" evidence="6">
    <location>
        <begin position="824"/>
        <end position="842"/>
    </location>
</feature>
<feature type="transmembrane region" description="Helical" evidence="6">
    <location>
        <begin position="144"/>
        <end position="164"/>
    </location>
</feature>
<evidence type="ECO:0000313" key="8">
    <source>
        <dbReference type="EMBL" id="KNC97221.1"/>
    </source>
</evidence>
<evidence type="ECO:0000256" key="3">
    <source>
        <dbReference type="ARBA" id="ARBA00022989"/>
    </source>
</evidence>
<feature type="transmembrane region" description="Helical" evidence="6">
    <location>
        <begin position="628"/>
        <end position="647"/>
    </location>
</feature>
<comment type="subcellular location">
    <subcellularLocation>
        <location evidence="1">Membrane</location>
        <topology evidence="1">Multi-pass membrane protein</topology>
    </subcellularLocation>
</comment>
<feature type="region of interest" description="Disordered" evidence="5">
    <location>
        <begin position="935"/>
        <end position="955"/>
    </location>
</feature>
<sequence length="981" mass="109427">MHPSVAEMYLPNDQTSVQLESLELEALKRDNQVLLPIPSSPSSVPSPPPPSPPPPPPSVSGHKKKCMCLHTLLSTPLVAHILTTLRNPLYAHRLLKCLVTFYALYIITWVPSARHALTPSLLLAPLAVVFFHPGRTLGAQLESVAFGLVGAGVGAAYTLLAYVAMAAVQRNVSVGFWRGVVGVIVFCLPVFCFSALRSLVPRLRIFSTLGLLVIILNVIRGYDDPSVNTQTVWYAIVPFLFAGGVSLVGSIALWPETANSQLRHELVSITDSITKCLDAQVTLFIHTCHPLPTPPTPPLDTILSTLPRLKTLKNEATHELTGGYYTRTQLRALIRSIRTLARHLEGMQAGVLGTRCAQGPFLPVLDRFIQDLNPALRLLVESCQRDLDRLRTLFTCPHLDITFKPSTLSTVLPVFVRVQRKAMERLSLLQNKDPLATEPLYRTCFFVFSLMRFAETLLDMLPLLSDMQQSKKFRIYLPSSSLFYRSKPLPPISSTRPNITYDPPPRTLRQRIVYGVQDVLNSPHVRFGLRNAFAALVAALPGYVESTRDWYMRIQGYWVLFTIVVLVYPTLGATWPMAMYRILGTISGALWGFISWVIAPENPYIISVLLLPFAIGCWYVILFTGYSYAGVVGLLTHIIVIFEYPTYVPQADRSIFSYALARCITVLIGSIIAVLASWLIFPQLARKLVRYAIATTCRDLGQIYEMEMVWLVEKARNVDIPSQPPTTTTTTTTTTTHHRPHHLVTTIQQSLSNLKLLLIPQATKEPDLEPPPFSPSTYTTLVTHLQTILTILSAMRDVSETWYTQDQQQGVLRFLGLIRRERRYLVSSITTLLYILSGALVTRTPLPAYIPSPHQDLDTLHQALLRVMEKECGIPPSQRVFVYAFALGNRLIVAEVEGLVEYVERVVGRERVVFGFQEGSAGNAVEHVEMNVDSRDAPHSTTVEKQENGGDDIPPCSSSSSTILIEWNGWKRNPDLVGIGW</sequence>
<dbReference type="PANTHER" id="PTHR47804:SF3">
    <property type="entry name" value="PROTEIN BRE4"/>
    <property type="match status" value="1"/>
</dbReference>
<dbReference type="GO" id="GO:0016020">
    <property type="term" value="C:membrane"/>
    <property type="evidence" value="ECO:0007669"/>
    <property type="project" value="UniProtKB-SubCell"/>
</dbReference>
<dbReference type="InParanoid" id="A0A0L0H8D3"/>
<keyword evidence="2 6" id="KW-0812">Transmembrane</keyword>
<dbReference type="VEuPathDB" id="FungiDB:SPPG_07608"/>
<dbReference type="EMBL" id="KQ257465">
    <property type="protein sequence ID" value="KNC97221.1"/>
    <property type="molecule type" value="Genomic_DNA"/>
</dbReference>
<evidence type="ECO:0000256" key="1">
    <source>
        <dbReference type="ARBA" id="ARBA00004141"/>
    </source>
</evidence>
<proteinExistence type="predicted"/>
<dbReference type="PANTHER" id="PTHR47804">
    <property type="entry name" value="60S RIBOSOMAL PROTEIN L19"/>
    <property type="match status" value="1"/>
</dbReference>
<feature type="transmembrane region" description="Helical" evidence="6">
    <location>
        <begin position="659"/>
        <end position="681"/>
    </location>
</feature>
<protein>
    <recommendedName>
        <fullName evidence="7">Integral membrane bound transporter domain-containing protein</fullName>
    </recommendedName>
</protein>
<dbReference type="InterPro" id="IPR052430">
    <property type="entry name" value="IVT-Associated"/>
</dbReference>
<name>A0A0L0H8D3_SPIPD</name>
<evidence type="ECO:0000313" key="9">
    <source>
        <dbReference type="Proteomes" id="UP000053201"/>
    </source>
</evidence>
<feature type="transmembrane region" description="Helical" evidence="6">
    <location>
        <begin position="176"/>
        <end position="196"/>
    </location>
</feature>
<dbReference type="Pfam" id="PF13515">
    <property type="entry name" value="FUSC_2"/>
    <property type="match status" value="1"/>
</dbReference>
<dbReference type="InterPro" id="IPR023244">
    <property type="entry name" value="Brefeldin_A-sensitivity_4"/>
</dbReference>
<evidence type="ECO:0000259" key="7">
    <source>
        <dbReference type="Pfam" id="PF13515"/>
    </source>
</evidence>
<reference evidence="8 9" key="1">
    <citation type="submission" date="2009-08" db="EMBL/GenBank/DDBJ databases">
        <title>The Genome Sequence of Spizellomyces punctatus strain DAOM BR117.</title>
        <authorList>
            <consortium name="The Broad Institute Genome Sequencing Platform"/>
            <person name="Russ C."/>
            <person name="Cuomo C."/>
            <person name="Shea T."/>
            <person name="Young S.K."/>
            <person name="Zeng Q."/>
            <person name="Koehrsen M."/>
            <person name="Haas B."/>
            <person name="Borodovsky M."/>
            <person name="Guigo R."/>
            <person name="Alvarado L."/>
            <person name="Berlin A."/>
            <person name="Bochicchio J."/>
            <person name="Borenstein D."/>
            <person name="Chapman S."/>
            <person name="Chen Z."/>
            <person name="Engels R."/>
            <person name="Freedman E."/>
            <person name="Gellesch M."/>
            <person name="Goldberg J."/>
            <person name="Griggs A."/>
            <person name="Gujja S."/>
            <person name="Heiman D."/>
            <person name="Hepburn T."/>
            <person name="Howarth C."/>
            <person name="Jen D."/>
            <person name="Larson L."/>
            <person name="Lewis B."/>
            <person name="Mehta T."/>
            <person name="Park D."/>
            <person name="Pearson M."/>
            <person name="Roberts A."/>
            <person name="Saif S."/>
            <person name="Shenoy N."/>
            <person name="Sisk P."/>
            <person name="Stolte C."/>
            <person name="Sykes S."/>
            <person name="Thomson T."/>
            <person name="Walk T."/>
            <person name="White J."/>
            <person name="Yandava C."/>
            <person name="Burger G."/>
            <person name="Gray M.W."/>
            <person name="Holland P.W.H."/>
            <person name="King N."/>
            <person name="Lang F.B.F."/>
            <person name="Roger A.J."/>
            <person name="Ruiz-Trillo I."/>
            <person name="Lander E."/>
            <person name="Nusbaum C."/>
        </authorList>
    </citation>
    <scope>NUCLEOTIDE SEQUENCE [LARGE SCALE GENOMIC DNA]</scope>
    <source>
        <strain evidence="8 9">DAOM BR117</strain>
    </source>
</reference>
<organism evidence="8 9">
    <name type="scientific">Spizellomyces punctatus (strain DAOM BR117)</name>
    <dbReference type="NCBI Taxonomy" id="645134"/>
    <lineage>
        <taxon>Eukaryota</taxon>
        <taxon>Fungi</taxon>
        <taxon>Fungi incertae sedis</taxon>
        <taxon>Chytridiomycota</taxon>
        <taxon>Chytridiomycota incertae sedis</taxon>
        <taxon>Chytridiomycetes</taxon>
        <taxon>Spizellomycetales</taxon>
        <taxon>Spizellomycetaceae</taxon>
        <taxon>Spizellomyces</taxon>
    </lineage>
</organism>
<keyword evidence="9" id="KW-1185">Reference proteome</keyword>
<feature type="compositionally biased region" description="Basic and acidic residues" evidence="5">
    <location>
        <begin position="935"/>
        <end position="948"/>
    </location>
</feature>
<evidence type="ECO:0000256" key="2">
    <source>
        <dbReference type="ARBA" id="ARBA00022692"/>
    </source>
</evidence>
<feature type="transmembrane region" description="Helical" evidence="6">
    <location>
        <begin position="116"/>
        <end position="132"/>
    </location>
</feature>
<gene>
    <name evidence="8" type="ORF">SPPG_07608</name>
</gene>
<feature type="transmembrane region" description="Helical" evidence="6">
    <location>
        <begin position="232"/>
        <end position="254"/>
    </location>
</feature>
<dbReference type="PRINTS" id="PR02047">
    <property type="entry name" value="BREFELDNASP4"/>
</dbReference>